<reference evidence="1" key="1">
    <citation type="submission" date="2023-04" db="EMBL/GenBank/DDBJ databases">
        <title>Phytophthora lilii NBRC 32176.</title>
        <authorList>
            <person name="Ichikawa N."/>
            <person name="Sato H."/>
            <person name="Tonouchi N."/>
        </authorList>
    </citation>
    <scope>NUCLEOTIDE SEQUENCE</scope>
    <source>
        <strain evidence="1">NBRC 32176</strain>
    </source>
</reference>
<dbReference type="AlphaFoldDB" id="A0A9W6TN32"/>
<dbReference type="EMBL" id="BSXW01000256">
    <property type="protein sequence ID" value="GMF16584.1"/>
    <property type="molecule type" value="Genomic_DNA"/>
</dbReference>
<dbReference type="InterPro" id="IPR011032">
    <property type="entry name" value="GroES-like_sf"/>
</dbReference>
<gene>
    <name evidence="1" type="ORF">Plil01_000593400</name>
</gene>
<organism evidence="1 2">
    <name type="scientific">Phytophthora lilii</name>
    <dbReference type="NCBI Taxonomy" id="2077276"/>
    <lineage>
        <taxon>Eukaryota</taxon>
        <taxon>Sar</taxon>
        <taxon>Stramenopiles</taxon>
        <taxon>Oomycota</taxon>
        <taxon>Peronosporomycetes</taxon>
        <taxon>Peronosporales</taxon>
        <taxon>Peronosporaceae</taxon>
        <taxon>Phytophthora</taxon>
    </lineage>
</organism>
<dbReference type="SUPFAM" id="SSF51735">
    <property type="entry name" value="NAD(P)-binding Rossmann-fold domains"/>
    <property type="match status" value="1"/>
</dbReference>
<name>A0A9W6TN32_9STRA</name>
<proteinExistence type="predicted"/>
<dbReference type="PANTHER" id="PTHR45033:SF2">
    <property type="entry name" value="ZINC-TYPE ALCOHOL DEHYDROGENASE-LIKE PROTEIN C1773.06C"/>
    <property type="match status" value="1"/>
</dbReference>
<evidence type="ECO:0000313" key="1">
    <source>
        <dbReference type="EMBL" id="GMF16584.1"/>
    </source>
</evidence>
<accession>A0A9W6TN32</accession>
<sequence>MLRRSWDCSAVDGFRVGDGVISNFYIGNLYGPVLDSGSHWLGGTSDGIPRQYAAVPTQAATKIPPECRSNYVQLTSLLCSGVTAWNALYGLEWCIDLRLSTGDSITTSLSDLKLKFTKSMSDADYKLPQDSEIPDWAAETQHIMHNKGDFDIETSGSGTIAQSIQAAALGGQISLIAPVKQGKMSDVATLALNKGCIIRGVHIDNRQLM</sequence>
<dbReference type="Proteomes" id="UP001165083">
    <property type="component" value="Unassembled WGS sequence"/>
</dbReference>
<dbReference type="InterPro" id="IPR036291">
    <property type="entry name" value="NAD(P)-bd_dom_sf"/>
</dbReference>
<dbReference type="InterPro" id="IPR052711">
    <property type="entry name" value="Zinc_ADH-like"/>
</dbReference>
<protein>
    <submittedName>
        <fullName evidence="1">Unnamed protein product</fullName>
    </submittedName>
</protein>
<dbReference type="PANTHER" id="PTHR45033">
    <property type="match status" value="1"/>
</dbReference>
<dbReference type="OrthoDB" id="3509362at2759"/>
<keyword evidence="2" id="KW-1185">Reference proteome</keyword>
<dbReference type="SUPFAM" id="SSF50129">
    <property type="entry name" value="GroES-like"/>
    <property type="match status" value="1"/>
</dbReference>
<dbReference type="Gene3D" id="3.90.180.10">
    <property type="entry name" value="Medium-chain alcohol dehydrogenases, catalytic domain"/>
    <property type="match status" value="1"/>
</dbReference>
<evidence type="ECO:0000313" key="2">
    <source>
        <dbReference type="Proteomes" id="UP001165083"/>
    </source>
</evidence>
<dbReference type="Gene3D" id="3.40.50.720">
    <property type="entry name" value="NAD(P)-binding Rossmann-like Domain"/>
    <property type="match status" value="2"/>
</dbReference>
<comment type="caution">
    <text evidence="1">The sequence shown here is derived from an EMBL/GenBank/DDBJ whole genome shotgun (WGS) entry which is preliminary data.</text>
</comment>